<evidence type="ECO:0000313" key="3">
    <source>
        <dbReference type="Proteomes" id="UP001464387"/>
    </source>
</evidence>
<accession>A0ABV1Y950</accession>
<sequence length="69" mass="7002">MRAFAPLPEGVVLASGSTALGAAAAILGSILAALPLMIFNNWWVRVVGALFNRFRRGAPIAAGPAAAKA</sequence>
<dbReference type="Proteomes" id="UP001464387">
    <property type="component" value="Unassembled WGS sequence"/>
</dbReference>
<reference evidence="2 3" key="1">
    <citation type="journal article" date="2024" name="Proc. Natl. Acad. Sci. U.S.A.">
        <title>The evolutionary genomics of adaptation to stress in wild rhizobium bacteria.</title>
        <authorList>
            <person name="Kehlet-Delgado H."/>
            <person name="Montoya A.P."/>
            <person name="Jensen K.T."/>
            <person name="Wendlandt C.E."/>
            <person name="Dexheimer C."/>
            <person name="Roberts M."/>
            <person name="Torres Martinez L."/>
            <person name="Friesen M.L."/>
            <person name="Griffitts J.S."/>
            <person name="Porter S.S."/>
        </authorList>
    </citation>
    <scope>NUCLEOTIDE SEQUENCE [LARGE SCALE GENOMIC DNA]</scope>
    <source>
        <strain evidence="2 3">M0729</strain>
    </source>
</reference>
<keyword evidence="1" id="KW-0472">Membrane</keyword>
<proteinExistence type="predicted"/>
<evidence type="ECO:0000313" key="2">
    <source>
        <dbReference type="EMBL" id="MER8931701.1"/>
    </source>
</evidence>
<protein>
    <submittedName>
        <fullName evidence="2">Uncharacterized protein</fullName>
    </submittedName>
</protein>
<keyword evidence="1" id="KW-1133">Transmembrane helix</keyword>
<keyword evidence="1" id="KW-0812">Transmembrane</keyword>
<feature type="transmembrane region" description="Helical" evidence="1">
    <location>
        <begin position="20"/>
        <end position="43"/>
    </location>
</feature>
<dbReference type="RefSeq" id="WP_031249726.1">
    <property type="nucleotide sequence ID" value="NZ_JAMYMT010000015.1"/>
</dbReference>
<name>A0ABV1Y950_9HYPH</name>
<dbReference type="EMBL" id="JAMYPJ010000002">
    <property type="protein sequence ID" value="MER8931701.1"/>
    <property type="molecule type" value="Genomic_DNA"/>
</dbReference>
<gene>
    <name evidence="2" type="ORF">NKI33_01790</name>
</gene>
<comment type="caution">
    <text evidence="2">The sequence shown here is derived from an EMBL/GenBank/DDBJ whole genome shotgun (WGS) entry which is preliminary data.</text>
</comment>
<evidence type="ECO:0000256" key="1">
    <source>
        <dbReference type="SAM" id="Phobius"/>
    </source>
</evidence>
<keyword evidence="3" id="KW-1185">Reference proteome</keyword>
<organism evidence="2 3">
    <name type="scientific">Mesorhizobium opportunistum</name>
    <dbReference type="NCBI Taxonomy" id="593909"/>
    <lineage>
        <taxon>Bacteria</taxon>
        <taxon>Pseudomonadati</taxon>
        <taxon>Pseudomonadota</taxon>
        <taxon>Alphaproteobacteria</taxon>
        <taxon>Hyphomicrobiales</taxon>
        <taxon>Phyllobacteriaceae</taxon>
        <taxon>Mesorhizobium</taxon>
    </lineage>
</organism>